<dbReference type="InterPro" id="IPR041492">
    <property type="entry name" value="HAD_2"/>
</dbReference>
<evidence type="ECO:0000313" key="1">
    <source>
        <dbReference type="EMBL" id="MDN5203449.1"/>
    </source>
</evidence>
<proteinExistence type="predicted"/>
<dbReference type="NCBIfam" id="TIGR01509">
    <property type="entry name" value="HAD-SF-IA-v3"/>
    <property type="match status" value="1"/>
</dbReference>
<dbReference type="EMBL" id="JAUJEA010000007">
    <property type="protein sequence ID" value="MDN5203449.1"/>
    <property type="molecule type" value="Genomic_DNA"/>
</dbReference>
<dbReference type="NCBIfam" id="NF008087">
    <property type="entry name" value="PRK10826.1"/>
    <property type="match status" value="1"/>
</dbReference>
<dbReference type="GO" id="GO:0003850">
    <property type="term" value="F:2-deoxyglucose-6-phosphatase activity"/>
    <property type="evidence" value="ECO:0007669"/>
    <property type="project" value="UniProtKB-EC"/>
</dbReference>
<name>A0ABT8KRR8_9BACT</name>
<dbReference type="SFLD" id="SFLDG01135">
    <property type="entry name" value="C1.5.6:_HAD__Beta-PGM__Phospha"/>
    <property type="match status" value="1"/>
</dbReference>
<dbReference type="Pfam" id="PF13419">
    <property type="entry name" value="HAD_2"/>
    <property type="match status" value="1"/>
</dbReference>
<dbReference type="InterPro" id="IPR023214">
    <property type="entry name" value="HAD_sf"/>
</dbReference>
<dbReference type="Proteomes" id="UP001172082">
    <property type="component" value="Unassembled WGS sequence"/>
</dbReference>
<dbReference type="SFLD" id="SFLDG01129">
    <property type="entry name" value="C1.5:_HAD__Beta-PGM__Phosphata"/>
    <property type="match status" value="1"/>
</dbReference>
<dbReference type="GO" id="GO:0050084">
    <property type="term" value="F:mannitol-1-phosphatase activity"/>
    <property type="evidence" value="ECO:0007669"/>
    <property type="project" value="UniProtKB-EC"/>
</dbReference>
<dbReference type="SUPFAM" id="SSF56784">
    <property type="entry name" value="HAD-like"/>
    <property type="match status" value="1"/>
</dbReference>
<comment type="caution">
    <text evidence="1">The sequence shown here is derived from an EMBL/GenBank/DDBJ whole genome shotgun (WGS) entry which is preliminary data.</text>
</comment>
<organism evidence="1 2">
    <name type="scientific">Splendidivirga corallicola</name>
    <dbReference type="NCBI Taxonomy" id="3051826"/>
    <lineage>
        <taxon>Bacteria</taxon>
        <taxon>Pseudomonadati</taxon>
        <taxon>Bacteroidota</taxon>
        <taxon>Cytophagia</taxon>
        <taxon>Cytophagales</taxon>
        <taxon>Splendidivirgaceae</taxon>
        <taxon>Splendidivirga</taxon>
    </lineage>
</organism>
<dbReference type="EC" id="3.1.3.68" evidence="1"/>
<accession>A0ABT8KRR8</accession>
<dbReference type="PANTHER" id="PTHR18901">
    <property type="entry name" value="2-DEOXYGLUCOSE-6-PHOSPHATE PHOSPHATASE 2"/>
    <property type="match status" value="1"/>
</dbReference>
<dbReference type="InterPro" id="IPR023198">
    <property type="entry name" value="PGP-like_dom2"/>
</dbReference>
<dbReference type="PANTHER" id="PTHR18901:SF38">
    <property type="entry name" value="PSEUDOURIDINE-5'-PHOSPHATASE"/>
    <property type="match status" value="1"/>
</dbReference>
<evidence type="ECO:0000313" key="2">
    <source>
        <dbReference type="Proteomes" id="UP001172082"/>
    </source>
</evidence>
<protein>
    <submittedName>
        <fullName evidence="1">Hexitol phosphatase HxpB</fullName>
        <ecNumber evidence="1">3.1.3.22</ecNumber>
        <ecNumber evidence="1">3.1.3.50</ecNumber>
        <ecNumber evidence="1">3.1.3.68</ecNumber>
    </submittedName>
</protein>
<sequence length="227" mass="25517">MVIEAVIFDMDGVIIDSEPFWEAAEMEIFGELGLKLSKEMCYQTVGLRTDEVVKYWYDQYPWNGLSKKEVEIAITKKVRDQILENGKAMKGLENAIEMIQHLKLKLSLASSSAMEIIETVLNKLDIRSKFEVVHSAELEEFGKPHPAVYISTARKMGIDPKNCLAIEDSFNGLISAKAARMKTIAIPESSMSGHPKFSIADLKLNSLSEFNEHILHDLNSNKPRNTG</sequence>
<dbReference type="InterPro" id="IPR036412">
    <property type="entry name" value="HAD-like_sf"/>
</dbReference>
<dbReference type="Gene3D" id="1.10.150.240">
    <property type="entry name" value="Putative phosphatase, domain 2"/>
    <property type="match status" value="1"/>
</dbReference>
<gene>
    <name evidence="1" type="primary">hxpB</name>
    <name evidence="1" type="ORF">QQ008_18830</name>
</gene>
<dbReference type="EC" id="3.1.3.22" evidence="1"/>
<keyword evidence="2" id="KW-1185">Reference proteome</keyword>
<dbReference type="Gene3D" id="3.40.50.1000">
    <property type="entry name" value="HAD superfamily/HAD-like"/>
    <property type="match status" value="1"/>
</dbReference>
<dbReference type="InterPro" id="IPR006439">
    <property type="entry name" value="HAD-SF_hydro_IA"/>
</dbReference>
<reference evidence="1" key="1">
    <citation type="submission" date="2023-06" db="EMBL/GenBank/DDBJ databases">
        <title>Genomic of Parafulvivirga corallium.</title>
        <authorList>
            <person name="Wang G."/>
        </authorList>
    </citation>
    <scope>NUCLEOTIDE SEQUENCE</scope>
    <source>
        <strain evidence="1">BMA10</strain>
    </source>
</reference>
<dbReference type="EC" id="3.1.3.50" evidence="1"/>
<keyword evidence="1" id="KW-0378">Hydrolase</keyword>
<dbReference type="GO" id="GO:0050286">
    <property type="term" value="F:sorbitol-6-phosphatase activity"/>
    <property type="evidence" value="ECO:0007669"/>
    <property type="project" value="UniProtKB-EC"/>
</dbReference>
<dbReference type="RefSeq" id="WP_346753471.1">
    <property type="nucleotide sequence ID" value="NZ_JAUJEA010000007.1"/>
</dbReference>
<dbReference type="SFLD" id="SFLDS00003">
    <property type="entry name" value="Haloacid_Dehalogenase"/>
    <property type="match status" value="1"/>
</dbReference>